<evidence type="ECO:0000259" key="2">
    <source>
        <dbReference type="PROSITE" id="PS50943"/>
    </source>
</evidence>
<reference evidence="3 4" key="1">
    <citation type="submission" date="2019-03" db="EMBL/GenBank/DDBJ databases">
        <title>Metabolic reconstructions from genomes of highly enriched 'Candidatus Accumulibacter' and 'Candidatus Competibacter' bioreactor populations.</title>
        <authorList>
            <person name="Annavajhala M.K."/>
            <person name="Welles L."/>
            <person name="Abbas B."/>
            <person name="Sorokin D."/>
            <person name="Park H."/>
            <person name="Van Loosdrecht M."/>
            <person name="Chandran K."/>
        </authorList>
    </citation>
    <scope>NUCLEOTIDE SEQUENCE [LARGE SCALE GENOMIC DNA]</scope>
    <source>
        <strain evidence="3 4">SBR_G</strain>
    </source>
</reference>
<comment type="caution">
    <text evidence="3">The sequence shown here is derived from an EMBL/GenBank/DDBJ whole genome shotgun (WGS) entry which is preliminary data.</text>
</comment>
<dbReference type="RefSeq" id="WP_169250319.1">
    <property type="nucleotide sequence ID" value="NZ_SPMZ01000075.1"/>
</dbReference>
<dbReference type="Gene3D" id="1.10.260.40">
    <property type="entry name" value="lambda repressor-like DNA-binding domains"/>
    <property type="match status" value="1"/>
</dbReference>
<evidence type="ECO:0000313" key="3">
    <source>
        <dbReference type="EMBL" id="NMQ21053.1"/>
    </source>
</evidence>
<evidence type="ECO:0000313" key="4">
    <source>
        <dbReference type="Proteomes" id="UP000760480"/>
    </source>
</evidence>
<dbReference type="CDD" id="cd00093">
    <property type="entry name" value="HTH_XRE"/>
    <property type="match status" value="1"/>
</dbReference>
<gene>
    <name evidence="3" type="ORF">E4P82_18765</name>
</gene>
<accession>A0ABX1TNP5</accession>
<feature type="domain" description="HTH cro/C1-type" evidence="2">
    <location>
        <begin position="16"/>
        <end position="66"/>
    </location>
</feature>
<organism evidence="3 4">
    <name type="scientific">Candidatus Competibacter phosphatis</name>
    <dbReference type="NCBI Taxonomy" id="221280"/>
    <lineage>
        <taxon>Bacteria</taxon>
        <taxon>Pseudomonadati</taxon>
        <taxon>Pseudomonadota</taxon>
        <taxon>Gammaproteobacteria</taxon>
        <taxon>Candidatus Competibacteraceae</taxon>
        <taxon>Candidatus Competibacter</taxon>
    </lineage>
</organism>
<dbReference type="InterPro" id="IPR010982">
    <property type="entry name" value="Lambda_DNA-bd_dom_sf"/>
</dbReference>
<dbReference type="InterPro" id="IPR050807">
    <property type="entry name" value="TransReg_Diox_bact_type"/>
</dbReference>
<dbReference type="InterPro" id="IPR001387">
    <property type="entry name" value="Cro/C1-type_HTH"/>
</dbReference>
<dbReference type="SMART" id="SM00530">
    <property type="entry name" value="HTH_XRE"/>
    <property type="match status" value="1"/>
</dbReference>
<sequence>METVTEQVGRRIMLRRTLLRIRQGELATKAGLSQSHLSNMEQGARSIDLEKLAAISRALNCKIADLLPESEGGQKAA</sequence>
<dbReference type="PANTHER" id="PTHR46797:SF1">
    <property type="entry name" value="METHYLPHOSPHONATE SYNTHASE"/>
    <property type="match status" value="1"/>
</dbReference>
<dbReference type="PROSITE" id="PS50943">
    <property type="entry name" value="HTH_CROC1"/>
    <property type="match status" value="1"/>
</dbReference>
<proteinExistence type="predicted"/>
<keyword evidence="4" id="KW-1185">Reference proteome</keyword>
<protein>
    <submittedName>
        <fullName evidence="3">XRE family transcriptional regulator</fullName>
    </submittedName>
</protein>
<keyword evidence="1" id="KW-0238">DNA-binding</keyword>
<name>A0ABX1TNP5_9GAMM</name>
<evidence type="ECO:0000256" key="1">
    <source>
        <dbReference type="ARBA" id="ARBA00023125"/>
    </source>
</evidence>
<dbReference type="EMBL" id="SPMZ01000075">
    <property type="protein sequence ID" value="NMQ21053.1"/>
    <property type="molecule type" value="Genomic_DNA"/>
</dbReference>
<dbReference type="Proteomes" id="UP000760480">
    <property type="component" value="Unassembled WGS sequence"/>
</dbReference>
<dbReference type="SUPFAM" id="SSF47413">
    <property type="entry name" value="lambda repressor-like DNA-binding domains"/>
    <property type="match status" value="1"/>
</dbReference>
<dbReference type="Pfam" id="PF01381">
    <property type="entry name" value="HTH_3"/>
    <property type="match status" value="1"/>
</dbReference>
<dbReference type="PANTHER" id="PTHR46797">
    <property type="entry name" value="HTH-TYPE TRANSCRIPTIONAL REGULATOR"/>
    <property type="match status" value="1"/>
</dbReference>